<feature type="region of interest" description="Disordered" evidence="2">
    <location>
        <begin position="104"/>
        <end position="130"/>
    </location>
</feature>
<feature type="compositionally biased region" description="Polar residues" evidence="2">
    <location>
        <begin position="42"/>
        <end position="65"/>
    </location>
</feature>
<dbReference type="STRING" id="1573173.A0A167CJG2"/>
<keyword evidence="1" id="KW-0175">Coiled coil</keyword>
<keyword evidence="4" id="KW-1185">Reference proteome</keyword>
<feature type="region of interest" description="Disordered" evidence="2">
    <location>
        <begin position="42"/>
        <end position="82"/>
    </location>
</feature>
<evidence type="ECO:0000256" key="1">
    <source>
        <dbReference type="SAM" id="Coils"/>
    </source>
</evidence>
<gene>
    <name evidence="3" type="ORF">CI238_07319</name>
</gene>
<name>A0A167CJG2_COLIC</name>
<sequence>MHHTSEDSQPFLRAAYQTCILPSSFSRAAIRLPLQLTVQRSLTTHKSPSTTSKAATRGLSSSKTTLGIPLSAPRPHHRGKDRMATRRWYLETSPDGRYQFVSLKRSRSHHHDRRHHHHHDPPPQPQPHRCCRDDCPHISRDDWNDLVERERKLREANDCLSRENYSLKCNLQASNNEGQRLSGLVTAMQAENQLLREENASLRCSIENSGDNAAKYLRELERLKNKLLRVEKERDALIARVRELSRHAQHGLLERIEELKRLVLTWERKFDAVEDHNKRLRRDLEAQQCFIADQDAKIRVYERILRRHGFIRFEKDDWLGICFNKLIGL</sequence>
<accession>A0A167CJG2</accession>
<evidence type="ECO:0000313" key="4">
    <source>
        <dbReference type="Proteomes" id="UP000076584"/>
    </source>
</evidence>
<protein>
    <submittedName>
        <fullName evidence="3">Uncharacterized protein</fullName>
    </submittedName>
</protein>
<reference evidence="3 4" key="1">
    <citation type="submission" date="2015-06" db="EMBL/GenBank/DDBJ databases">
        <title>Survival trade-offs in plant roots during colonization by closely related pathogenic and mutualistic fungi.</title>
        <authorList>
            <person name="Hacquard S."/>
            <person name="Kracher B."/>
            <person name="Hiruma K."/>
            <person name="Weinman A."/>
            <person name="Muench P."/>
            <person name="Garrido Oter R."/>
            <person name="Ver Loren van Themaat E."/>
            <person name="Dallerey J.-F."/>
            <person name="Damm U."/>
            <person name="Henrissat B."/>
            <person name="Lespinet O."/>
            <person name="Thon M."/>
            <person name="Kemen E."/>
            <person name="McHardy A.C."/>
            <person name="Schulze-Lefert P."/>
            <person name="O'Connell R.J."/>
        </authorList>
    </citation>
    <scope>NUCLEOTIDE SEQUENCE [LARGE SCALE GENOMIC DNA]</scope>
    <source>
        <strain evidence="3 4">MAFF 238704</strain>
    </source>
</reference>
<evidence type="ECO:0000256" key="2">
    <source>
        <dbReference type="SAM" id="MobiDB-lite"/>
    </source>
</evidence>
<feature type="compositionally biased region" description="Basic residues" evidence="2">
    <location>
        <begin position="104"/>
        <end position="119"/>
    </location>
</feature>
<comment type="caution">
    <text evidence="3">The sequence shown here is derived from an EMBL/GenBank/DDBJ whole genome shotgun (WGS) entry which is preliminary data.</text>
</comment>
<feature type="coiled-coil region" evidence="1">
    <location>
        <begin position="206"/>
        <end position="247"/>
    </location>
</feature>
<proteinExistence type="predicted"/>
<dbReference type="Proteomes" id="UP000076584">
    <property type="component" value="Unassembled WGS sequence"/>
</dbReference>
<dbReference type="EMBL" id="LFIW01001369">
    <property type="protein sequence ID" value="KZL82670.1"/>
    <property type="molecule type" value="Genomic_DNA"/>
</dbReference>
<evidence type="ECO:0000313" key="3">
    <source>
        <dbReference type="EMBL" id="KZL82670.1"/>
    </source>
</evidence>
<organism evidence="3 4">
    <name type="scientific">Colletotrichum incanum</name>
    <name type="common">Soybean anthracnose fungus</name>
    <dbReference type="NCBI Taxonomy" id="1573173"/>
    <lineage>
        <taxon>Eukaryota</taxon>
        <taxon>Fungi</taxon>
        <taxon>Dikarya</taxon>
        <taxon>Ascomycota</taxon>
        <taxon>Pezizomycotina</taxon>
        <taxon>Sordariomycetes</taxon>
        <taxon>Hypocreomycetidae</taxon>
        <taxon>Glomerellales</taxon>
        <taxon>Glomerellaceae</taxon>
        <taxon>Colletotrichum</taxon>
        <taxon>Colletotrichum spaethianum species complex</taxon>
    </lineage>
</organism>
<dbReference type="AlphaFoldDB" id="A0A167CJG2"/>